<evidence type="ECO:0000313" key="1">
    <source>
        <dbReference type="EMBL" id="WDE95853.1"/>
    </source>
</evidence>
<dbReference type="Proteomes" id="UP001214250">
    <property type="component" value="Chromosome 1"/>
</dbReference>
<gene>
    <name evidence="1" type="ORF">PQO03_09005</name>
</gene>
<evidence type="ECO:0000313" key="2">
    <source>
        <dbReference type="Proteomes" id="UP001214250"/>
    </source>
</evidence>
<accession>A0ABY7VNX8</accession>
<protein>
    <submittedName>
        <fullName evidence="1">Uncharacterized protein</fullName>
    </submittedName>
</protein>
<dbReference type="RefSeq" id="WP_274149683.1">
    <property type="nucleotide sequence ID" value="NZ_CP117811.1"/>
</dbReference>
<name>A0ABY7VNX8_9BACT</name>
<proteinExistence type="predicted"/>
<organism evidence="1 2">
    <name type="scientific">Lentisphaera profundi</name>
    <dbReference type="NCBI Taxonomy" id="1658616"/>
    <lineage>
        <taxon>Bacteria</taxon>
        <taxon>Pseudomonadati</taxon>
        <taxon>Lentisphaerota</taxon>
        <taxon>Lentisphaeria</taxon>
        <taxon>Lentisphaerales</taxon>
        <taxon>Lentisphaeraceae</taxon>
        <taxon>Lentisphaera</taxon>
    </lineage>
</organism>
<reference evidence="1 2" key="1">
    <citation type="submission" date="2023-02" db="EMBL/GenBank/DDBJ databases">
        <title>Genome sequence of Lentisphaera profundi SAORIC-696.</title>
        <authorList>
            <person name="Kim e."/>
            <person name="Cho J.-C."/>
            <person name="Choi A."/>
            <person name="Kang I."/>
        </authorList>
    </citation>
    <scope>NUCLEOTIDE SEQUENCE [LARGE SCALE GENOMIC DNA]</scope>
    <source>
        <strain evidence="1 2">SAORIC-696</strain>
    </source>
</reference>
<dbReference type="EMBL" id="CP117811">
    <property type="protein sequence ID" value="WDE95853.1"/>
    <property type="molecule type" value="Genomic_DNA"/>
</dbReference>
<keyword evidence="2" id="KW-1185">Reference proteome</keyword>
<sequence>MSNKANINSFDALEQFAGHLKKSREQITQAASEIRNEIFRRQKTIQETLPQQINKQILHCQELIKSTKQNSGFRPSAEAKEILQRAKDKLIELDKKKAILQKWQQKLPALLEPHHVQIIKFRSYTDLEIQRASESLLQKLKTLDEYTQIKAKKEL</sequence>